<evidence type="ECO:0000313" key="2">
    <source>
        <dbReference type="Proteomes" id="UP000683360"/>
    </source>
</evidence>
<reference evidence="1" key="1">
    <citation type="submission" date="2021-03" db="EMBL/GenBank/DDBJ databases">
        <authorList>
            <person name="Bekaert M."/>
        </authorList>
    </citation>
    <scope>NUCLEOTIDE SEQUENCE</scope>
</reference>
<dbReference type="AlphaFoldDB" id="A0A8S3Q6A5"/>
<dbReference type="Proteomes" id="UP000683360">
    <property type="component" value="Unassembled WGS sequence"/>
</dbReference>
<name>A0A8S3Q6A5_MYTED</name>
<dbReference type="EMBL" id="CAJPWZ010000303">
    <property type="protein sequence ID" value="CAG2189751.1"/>
    <property type="molecule type" value="Genomic_DNA"/>
</dbReference>
<gene>
    <name evidence="1" type="ORF">MEDL_5088</name>
</gene>
<keyword evidence="2" id="KW-1185">Reference proteome</keyword>
<accession>A0A8S3Q6A5</accession>
<proteinExistence type="predicted"/>
<dbReference type="OrthoDB" id="441660at2759"/>
<comment type="caution">
    <text evidence="1">The sequence shown here is derived from an EMBL/GenBank/DDBJ whole genome shotgun (WGS) entry which is preliminary data.</text>
</comment>
<evidence type="ECO:0000313" key="1">
    <source>
        <dbReference type="EMBL" id="CAG2189751.1"/>
    </source>
</evidence>
<organism evidence="1 2">
    <name type="scientific">Mytilus edulis</name>
    <name type="common">Blue mussel</name>
    <dbReference type="NCBI Taxonomy" id="6550"/>
    <lineage>
        <taxon>Eukaryota</taxon>
        <taxon>Metazoa</taxon>
        <taxon>Spiralia</taxon>
        <taxon>Lophotrochozoa</taxon>
        <taxon>Mollusca</taxon>
        <taxon>Bivalvia</taxon>
        <taxon>Autobranchia</taxon>
        <taxon>Pteriomorphia</taxon>
        <taxon>Mytilida</taxon>
        <taxon>Mytiloidea</taxon>
        <taxon>Mytilidae</taxon>
        <taxon>Mytilinae</taxon>
        <taxon>Mytilus</taxon>
    </lineage>
</organism>
<sequence length="176" mass="20482">MFITVKGESSLISAHRQPEYDNKYEVKNAIGVYHVRFVECNVKCLSDTRCLSFFLQQPEKSVYFTFRSLHLLRDVLLRKRVEILPFTRTELDLCYKLEPPIKISTVDEDSICQGSEIMRIDSSARQDYIKLVTADIGGVYNQAICIQGKRYKENGFTTMDLQWSFLVATRSTKRKF</sequence>
<protein>
    <submittedName>
        <fullName evidence="1">Uncharacterized protein</fullName>
    </submittedName>
</protein>